<evidence type="ECO:0000313" key="2">
    <source>
        <dbReference type="EMBL" id="KIE43064.1"/>
    </source>
</evidence>
<feature type="chain" id="PRO_5002157180" description="Lipoprotein" evidence="1">
    <location>
        <begin position="23"/>
        <end position="88"/>
    </location>
</feature>
<reference evidence="2 3" key="1">
    <citation type="submission" date="2015-01" db="EMBL/GenBank/DDBJ databases">
        <title>Genome sequence of the anaerobic bacterium Geobacter soli GSS01, a dissimilatory Fe(III) reducer from soil.</title>
        <authorList>
            <person name="Yang G."/>
            <person name="Zhou S."/>
        </authorList>
    </citation>
    <scope>NUCLEOTIDE SEQUENCE [LARGE SCALE GENOMIC DNA]</scope>
    <source>
        <strain evidence="2 3">GSS01</strain>
    </source>
</reference>
<name>A0A0C1TQM4_9BACT</name>
<keyword evidence="3" id="KW-1185">Reference proteome</keyword>
<dbReference type="AlphaFoldDB" id="A0A0C1TQM4"/>
<dbReference type="PROSITE" id="PS51257">
    <property type="entry name" value="PROKAR_LIPOPROTEIN"/>
    <property type="match status" value="1"/>
</dbReference>
<keyword evidence="1" id="KW-0732">Signal</keyword>
<sequence length="88" mass="9867">MKKRLVLAAIVSFGCYALPAFAQTEPTGKDGRLASCSSRDSLPERIARLEKEIAKGERVYTKAELDRLERKRDGAKDMLRVLMLGGRR</sequence>
<proteinExistence type="predicted"/>
<dbReference type="RefSeq" id="WP_039646195.1">
    <property type="nucleotide sequence ID" value="NZ_JXBL01000001.1"/>
</dbReference>
<dbReference type="EMBL" id="JXBL01000001">
    <property type="protein sequence ID" value="KIE43064.1"/>
    <property type="molecule type" value="Genomic_DNA"/>
</dbReference>
<comment type="caution">
    <text evidence="2">The sequence shown here is derived from an EMBL/GenBank/DDBJ whole genome shotgun (WGS) entry which is preliminary data.</text>
</comment>
<dbReference type="Proteomes" id="UP000031433">
    <property type="component" value="Unassembled WGS sequence"/>
</dbReference>
<gene>
    <name evidence="2" type="ORF">SE37_10670</name>
</gene>
<evidence type="ECO:0000313" key="3">
    <source>
        <dbReference type="Proteomes" id="UP000031433"/>
    </source>
</evidence>
<feature type="signal peptide" evidence="1">
    <location>
        <begin position="1"/>
        <end position="22"/>
    </location>
</feature>
<organism evidence="2 3">
    <name type="scientific">Geobacter soli</name>
    <dbReference type="NCBI Taxonomy" id="1510391"/>
    <lineage>
        <taxon>Bacteria</taxon>
        <taxon>Pseudomonadati</taxon>
        <taxon>Thermodesulfobacteriota</taxon>
        <taxon>Desulfuromonadia</taxon>
        <taxon>Geobacterales</taxon>
        <taxon>Geobacteraceae</taxon>
        <taxon>Geobacter</taxon>
    </lineage>
</organism>
<protein>
    <recommendedName>
        <fullName evidence="4">Lipoprotein</fullName>
    </recommendedName>
</protein>
<evidence type="ECO:0000256" key="1">
    <source>
        <dbReference type="SAM" id="SignalP"/>
    </source>
</evidence>
<evidence type="ECO:0008006" key="4">
    <source>
        <dbReference type="Google" id="ProtNLM"/>
    </source>
</evidence>
<accession>A0A0C1TQM4</accession>